<keyword evidence="2" id="KW-1185">Reference proteome</keyword>
<organism evidence="1 2">
    <name type="scientific">Cinchona calisaya</name>
    <dbReference type="NCBI Taxonomy" id="153742"/>
    <lineage>
        <taxon>Eukaryota</taxon>
        <taxon>Viridiplantae</taxon>
        <taxon>Streptophyta</taxon>
        <taxon>Embryophyta</taxon>
        <taxon>Tracheophyta</taxon>
        <taxon>Spermatophyta</taxon>
        <taxon>Magnoliopsida</taxon>
        <taxon>eudicotyledons</taxon>
        <taxon>Gunneridae</taxon>
        <taxon>Pentapetalae</taxon>
        <taxon>asterids</taxon>
        <taxon>lamiids</taxon>
        <taxon>Gentianales</taxon>
        <taxon>Rubiaceae</taxon>
        <taxon>Cinchonoideae</taxon>
        <taxon>Cinchoneae</taxon>
        <taxon>Cinchona</taxon>
    </lineage>
</organism>
<sequence length="117" mass="12988">MDSDGILKGITDPTGNFGLSDVGAELQHPLHLTILLYMHASNERALLYATYDLEFHVWYQSGVRGLPSPNRNLEKTMWDPSVARVNGQLAIQNGNPGLKLTALKSKLDNMILDRVNN</sequence>
<dbReference type="AlphaFoldDB" id="A0ABD3AA31"/>
<evidence type="ECO:0000313" key="2">
    <source>
        <dbReference type="Proteomes" id="UP001630127"/>
    </source>
</evidence>
<comment type="caution">
    <text evidence="1">The sequence shown here is derived from an EMBL/GenBank/DDBJ whole genome shotgun (WGS) entry which is preliminary data.</text>
</comment>
<dbReference type="EMBL" id="JBJUIK010000004">
    <property type="protein sequence ID" value="KAL3528661.1"/>
    <property type="molecule type" value="Genomic_DNA"/>
</dbReference>
<gene>
    <name evidence="1" type="ORF">ACH5RR_007983</name>
</gene>
<reference evidence="1 2" key="1">
    <citation type="submission" date="2024-11" db="EMBL/GenBank/DDBJ databases">
        <title>A near-complete genome assembly of Cinchona calisaya.</title>
        <authorList>
            <person name="Lian D.C."/>
            <person name="Zhao X.W."/>
            <person name="Wei L."/>
        </authorList>
    </citation>
    <scope>NUCLEOTIDE SEQUENCE [LARGE SCALE GENOMIC DNA]</scope>
    <source>
        <tissue evidence="1">Nenye</tissue>
    </source>
</reference>
<protein>
    <submittedName>
        <fullName evidence="1">Uncharacterized protein</fullName>
    </submittedName>
</protein>
<proteinExistence type="predicted"/>
<dbReference type="Proteomes" id="UP001630127">
    <property type="component" value="Unassembled WGS sequence"/>
</dbReference>
<name>A0ABD3AA31_9GENT</name>
<accession>A0ABD3AA31</accession>
<evidence type="ECO:0000313" key="1">
    <source>
        <dbReference type="EMBL" id="KAL3528661.1"/>
    </source>
</evidence>